<evidence type="ECO:0000259" key="14">
    <source>
        <dbReference type="Pfam" id="PF00224"/>
    </source>
</evidence>
<keyword evidence="10" id="KW-0460">Magnesium</keyword>
<organism evidence="16 17">
    <name type="scientific">Stylonychia lemnae</name>
    <name type="common">Ciliate</name>
    <dbReference type="NCBI Taxonomy" id="5949"/>
    <lineage>
        <taxon>Eukaryota</taxon>
        <taxon>Sar</taxon>
        <taxon>Alveolata</taxon>
        <taxon>Ciliophora</taxon>
        <taxon>Intramacronucleata</taxon>
        <taxon>Spirotrichea</taxon>
        <taxon>Stichotrichia</taxon>
        <taxon>Sporadotrichida</taxon>
        <taxon>Oxytrichidae</taxon>
        <taxon>Stylonychinae</taxon>
        <taxon>Stylonychia</taxon>
    </lineage>
</organism>
<protein>
    <recommendedName>
        <fullName evidence="4">pyruvate kinase</fullName>
        <ecNumber evidence="4">2.7.1.40</ecNumber>
    </recommendedName>
</protein>
<dbReference type="InterPro" id="IPR011037">
    <property type="entry name" value="Pyrv_Knase-like_insert_dom_sf"/>
</dbReference>
<dbReference type="InterPro" id="IPR015813">
    <property type="entry name" value="Pyrv/PenolPyrv_kinase-like_dom"/>
</dbReference>
<keyword evidence="17" id="KW-1185">Reference proteome</keyword>
<keyword evidence="8 16" id="KW-0418">Kinase</keyword>
<dbReference type="GO" id="GO:0004743">
    <property type="term" value="F:pyruvate kinase activity"/>
    <property type="evidence" value="ECO:0007669"/>
    <property type="project" value="UniProtKB-EC"/>
</dbReference>
<evidence type="ECO:0000259" key="15">
    <source>
        <dbReference type="Pfam" id="PF02887"/>
    </source>
</evidence>
<evidence type="ECO:0000256" key="10">
    <source>
        <dbReference type="ARBA" id="ARBA00022842"/>
    </source>
</evidence>
<comment type="cofactor">
    <cofactor evidence="1">
        <name>K(+)</name>
        <dbReference type="ChEBI" id="CHEBI:29103"/>
    </cofactor>
</comment>
<evidence type="ECO:0000256" key="11">
    <source>
        <dbReference type="ARBA" id="ARBA00023152"/>
    </source>
</evidence>
<evidence type="ECO:0000256" key="13">
    <source>
        <dbReference type="SAM" id="MobiDB-lite"/>
    </source>
</evidence>
<dbReference type="InterPro" id="IPR015795">
    <property type="entry name" value="Pyrv_Knase_C"/>
</dbReference>
<dbReference type="EC" id="2.7.1.40" evidence="4"/>
<evidence type="ECO:0000256" key="1">
    <source>
        <dbReference type="ARBA" id="ARBA00001958"/>
    </source>
</evidence>
<keyword evidence="12 16" id="KW-0670">Pyruvate</keyword>
<dbReference type="PANTHER" id="PTHR11817">
    <property type="entry name" value="PYRUVATE KINASE"/>
    <property type="match status" value="1"/>
</dbReference>
<feature type="region of interest" description="Disordered" evidence="13">
    <location>
        <begin position="368"/>
        <end position="387"/>
    </location>
</feature>
<comment type="pathway">
    <text evidence="2">Carbohydrate degradation; glycolysis; pyruvate from D-glyceraldehyde 3-phosphate: step 5/5.</text>
</comment>
<keyword evidence="5" id="KW-0808">Transferase</keyword>
<gene>
    <name evidence="16" type="primary">Contig8534.g9114</name>
    <name evidence="16" type="ORF">STYLEM_17162</name>
</gene>
<evidence type="ECO:0000256" key="12">
    <source>
        <dbReference type="ARBA" id="ARBA00023317"/>
    </source>
</evidence>
<feature type="compositionally biased region" description="Polar residues" evidence="13">
    <location>
        <begin position="441"/>
        <end position="455"/>
    </location>
</feature>
<dbReference type="InterPro" id="IPR015806">
    <property type="entry name" value="Pyrv_Knase_insert_dom_sf"/>
</dbReference>
<evidence type="ECO:0000256" key="9">
    <source>
        <dbReference type="ARBA" id="ARBA00022840"/>
    </source>
</evidence>
<evidence type="ECO:0000256" key="7">
    <source>
        <dbReference type="ARBA" id="ARBA00022741"/>
    </source>
</evidence>
<dbReference type="Gene3D" id="2.40.33.10">
    <property type="entry name" value="PK beta-barrel domain-like"/>
    <property type="match status" value="2"/>
</dbReference>
<dbReference type="SUPFAM" id="SSF51621">
    <property type="entry name" value="Phosphoenolpyruvate/pyruvate domain"/>
    <property type="match status" value="1"/>
</dbReference>
<dbReference type="GO" id="GO:0016301">
    <property type="term" value="F:kinase activity"/>
    <property type="evidence" value="ECO:0007669"/>
    <property type="project" value="UniProtKB-KW"/>
</dbReference>
<feature type="compositionally biased region" description="Basic and acidic residues" evidence="13">
    <location>
        <begin position="368"/>
        <end position="385"/>
    </location>
</feature>
<dbReference type="EMBL" id="CCKQ01016168">
    <property type="protein sequence ID" value="CDW88047.1"/>
    <property type="molecule type" value="Genomic_DNA"/>
</dbReference>
<reference evidence="16 17" key="1">
    <citation type="submission" date="2014-06" db="EMBL/GenBank/DDBJ databases">
        <authorList>
            <person name="Swart Estienne"/>
        </authorList>
    </citation>
    <scope>NUCLEOTIDE SEQUENCE [LARGE SCALE GENOMIC DNA]</scope>
    <source>
        <strain evidence="16 17">130c</strain>
    </source>
</reference>
<feature type="domain" description="Pyruvate kinase C-terminal" evidence="15">
    <location>
        <begin position="743"/>
        <end position="856"/>
    </location>
</feature>
<feature type="domain" description="Pyruvate kinase barrel" evidence="14">
    <location>
        <begin position="86"/>
        <end position="190"/>
    </location>
</feature>
<sequence length="858" mass="97757">MEDQKTSEVDQESRRNVASRNISNIDWFKSKQTEDNSKKALQSYLTKMNEEYQNEQQGDKIRDDILFRKTKIICTLGKYTRNIEMKELVEWIRTAEKITKTRAGILIDLQGPVIRTCEFRGQPSVHLKAGQEYQILCKRKINGDSTFATVDFKGLSQKLKVNDHIIIDFGAVSLRVVGFEDQDEFLASKQLEGLDIRGSRVVRSNKSSLSFQGQKLGRHELFKKSQIDQSPLMLFNQRVISPCSYENVKINLERGRADTLEMDSEVDNIKLDSVKEQDLQSPERQLNFGTQLEVVEEEKIQEKLQEKKKFKVRFDDVYQASHAEKSRVEKEFFQNALQSKTRFQNKINQHAAASQKIEDVKGLIPRVEESPNKLRSDEDSPEPVRTRGIHKSQTYKLPGMEDQHMNDNDNLDVIDEEQKREFNPNAVVTIESLENKETQEAAKQNSNSKELPTQKSMGAFKTVGSALNMASPQENDLLPPRKGSQRGSQLSIRNRKKKIVKKDRKVIRCQVEFDCEIKPHKPLYFPDFDHKKEFELPLITRKDLLDINKSIKLGVDFISVSYVEGKQDILEVRELLSIKGRHIKILAKIQNRKAMENFAEILEAADGIIIARGYLGLDLSIEDVAFVQQYLINQCNQAGKPVILSTQIMESMVTRLRPTRAEVSDISNAVYHGVDCCLLSSETQTGQFYKEACETMSKICYEAERHIDYESNYNELQRQQLQLLIKYLNRRIFEEKIQLSISEAISNCAVKAAYEIKAKLIIVFTNSGQSAITVAKYRPSCPILAVSASDQSAKQCIISKGIFSLLVGSLIGAESLLDKIKKEAMKRGLIKKGDHVVVTTGINEGLEGSTNLLKILQV</sequence>
<dbReference type="InterPro" id="IPR001697">
    <property type="entry name" value="Pyr_Knase"/>
</dbReference>
<evidence type="ECO:0000256" key="6">
    <source>
        <dbReference type="ARBA" id="ARBA00022723"/>
    </source>
</evidence>
<evidence type="ECO:0000256" key="3">
    <source>
        <dbReference type="ARBA" id="ARBA00008663"/>
    </source>
</evidence>
<dbReference type="Gene3D" id="3.20.20.60">
    <property type="entry name" value="Phosphoenolpyruvate-binding domains"/>
    <property type="match status" value="2"/>
</dbReference>
<keyword evidence="9" id="KW-0067">ATP-binding</keyword>
<dbReference type="Pfam" id="PF00224">
    <property type="entry name" value="PK"/>
    <property type="match status" value="2"/>
</dbReference>
<dbReference type="InterPro" id="IPR036918">
    <property type="entry name" value="Pyrv_Knase_C_sf"/>
</dbReference>
<dbReference type="Pfam" id="PF02887">
    <property type="entry name" value="PK_C"/>
    <property type="match status" value="1"/>
</dbReference>
<feature type="region of interest" description="Disordered" evidence="13">
    <location>
        <begin position="471"/>
        <end position="493"/>
    </location>
</feature>
<evidence type="ECO:0000256" key="5">
    <source>
        <dbReference type="ARBA" id="ARBA00022679"/>
    </source>
</evidence>
<dbReference type="InParanoid" id="A0A078B4A7"/>
<dbReference type="UniPathway" id="UPA00109">
    <property type="reaction ID" value="UER00188"/>
</dbReference>
<dbReference type="GO" id="GO:0030955">
    <property type="term" value="F:potassium ion binding"/>
    <property type="evidence" value="ECO:0007669"/>
    <property type="project" value="InterPro"/>
</dbReference>
<dbReference type="GO" id="GO:0005524">
    <property type="term" value="F:ATP binding"/>
    <property type="evidence" value="ECO:0007669"/>
    <property type="project" value="UniProtKB-KW"/>
</dbReference>
<keyword evidence="7" id="KW-0547">Nucleotide-binding</keyword>
<feature type="domain" description="Pyruvate kinase barrel" evidence="14">
    <location>
        <begin position="501"/>
        <end position="692"/>
    </location>
</feature>
<dbReference type="AlphaFoldDB" id="A0A078B4A7"/>
<keyword evidence="6" id="KW-0479">Metal-binding</keyword>
<dbReference type="SUPFAM" id="SSF50800">
    <property type="entry name" value="PK beta-barrel domain-like"/>
    <property type="match status" value="1"/>
</dbReference>
<dbReference type="OrthoDB" id="108365at2759"/>
<evidence type="ECO:0000256" key="4">
    <source>
        <dbReference type="ARBA" id="ARBA00012142"/>
    </source>
</evidence>
<dbReference type="GO" id="GO:0000287">
    <property type="term" value="F:magnesium ion binding"/>
    <property type="evidence" value="ECO:0007669"/>
    <property type="project" value="InterPro"/>
</dbReference>
<evidence type="ECO:0000256" key="8">
    <source>
        <dbReference type="ARBA" id="ARBA00022777"/>
    </source>
</evidence>
<dbReference type="Gene3D" id="3.40.1380.20">
    <property type="entry name" value="Pyruvate kinase, C-terminal domain"/>
    <property type="match status" value="1"/>
</dbReference>
<evidence type="ECO:0000313" key="16">
    <source>
        <dbReference type="EMBL" id="CDW88047.1"/>
    </source>
</evidence>
<dbReference type="Proteomes" id="UP000039865">
    <property type="component" value="Unassembled WGS sequence"/>
</dbReference>
<accession>A0A078B4A7</accession>
<keyword evidence="11" id="KW-0324">Glycolysis</keyword>
<dbReference type="InterPro" id="IPR040442">
    <property type="entry name" value="Pyrv_kinase-like_dom_sf"/>
</dbReference>
<dbReference type="SUPFAM" id="SSF52935">
    <property type="entry name" value="PK C-terminal domain-like"/>
    <property type="match status" value="1"/>
</dbReference>
<dbReference type="InterPro" id="IPR015793">
    <property type="entry name" value="Pyrv_Knase_brl"/>
</dbReference>
<comment type="similarity">
    <text evidence="3">Belongs to the pyruvate kinase family.</text>
</comment>
<proteinExistence type="inferred from homology"/>
<name>A0A078B4A7_STYLE</name>
<evidence type="ECO:0000256" key="2">
    <source>
        <dbReference type="ARBA" id="ARBA00004997"/>
    </source>
</evidence>
<evidence type="ECO:0000313" key="17">
    <source>
        <dbReference type="Proteomes" id="UP000039865"/>
    </source>
</evidence>
<feature type="region of interest" description="Disordered" evidence="13">
    <location>
        <begin position="433"/>
        <end position="455"/>
    </location>
</feature>